<evidence type="ECO:0000313" key="10">
    <source>
        <dbReference type="EMBL" id="CAD7278000.1"/>
    </source>
</evidence>
<dbReference type="AlphaFoldDB" id="A0A7R9BPD4"/>
<dbReference type="GO" id="GO:0030424">
    <property type="term" value="C:axon"/>
    <property type="evidence" value="ECO:0007669"/>
    <property type="project" value="TreeGrafter"/>
</dbReference>
<keyword evidence="11" id="KW-1185">Reference proteome</keyword>
<dbReference type="InterPro" id="IPR001245">
    <property type="entry name" value="Ser-Thr/Tyr_kinase_cat_dom"/>
</dbReference>
<dbReference type="OrthoDB" id="6364235at2759"/>
<dbReference type="InterPro" id="IPR002011">
    <property type="entry name" value="Tyr_kinase_rcpt_2_CS"/>
</dbReference>
<keyword evidence="8" id="KW-1133">Transmembrane helix</keyword>
<dbReference type="GO" id="GO:1990090">
    <property type="term" value="P:cellular response to nerve growth factor stimulus"/>
    <property type="evidence" value="ECO:0007669"/>
    <property type="project" value="TreeGrafter"/>
</dbReference>
<dbReference type="GO" id="GO:0004714">
    <property type="term" value="F:transmembrane receptor protein tyrosine kinase activity"/>
    <property type="evidence" value="ECO:0007669"/>
    <property type="project" value="UniProtKB-EC"/>
</dbReference>
<dbReference type="InterPro" id="IPR000719">
    <property type="entry name" value="Prot_kinase_dom"/>
</dbReference>
<dbReference type="PANTHER" id="PTHR24416:SF619">
    <property type="entry name" value="TYROSINE-PROTEIN KINASE TRANSMEMBRANE RECEPTOR ROR-LIKE PROTEIN"/>
    <property type="match status" value="1"/>
</dbReference>
<evidence type="ECO:0000256" key="2">
    <source>
        <dbReference type="ARBA" id="ARBA00022679"/>
    </source>
</evidence>
<accession>A0A7R9BPD4</accession>
<keyword evidence="3" id="KW-0547">Nucleotide-binding</keyword>
<dbReference type="GO" id="GO:0043235">
    <property type="term" value="C:receptor complex"/>
    <property type="evidence" value="ECO:0007669"/>
    <property type="project" value="TreeGrafter"/>
</dbReference>
<dbReference type="GO" id="GO:0007169">
    <property type="term" value="P:cell surface receptor protein tyrosine kinase signaling pathway"/>
    <property type="evidence" value="ECO:0007669"/>
    <property type="project" value="InterPro"/>
</dbReference>
<dbReference type="Gene3D" id="3.30.200.20">
    <property type="entry name" value="Phosphorylase Kinase, domain 1"/>
    <property type="match status" value="1"/>
</dbReference>
<dbReference type="SUPFAM" id="SSF56112">
    <property type="entry name" value="Protein kinase-like (PK-like)"/>
    <property type="match status" value="1"/>
</dbReference>
<dbReference type="SMART" id="SM00219">
    <property type="entry name" value="TyrKc"/>
    <property type="match status" value="1"/>
</dbReference>
<dbReference type="EMBL" id="OA883119">
    <property type="protein sequence ID" value="CAD7278000.1"/>
    <property type="molecule type" value="Genomic_DNA"/>
</dbReference>
<dbReference type="GO" id="GO:0051897">
    <property type="term" value="P:positive regulation of phosphatidylinositol 3-kinase/protein kinase B signal transduction"/>
    <property type="evidence" value="ECO:0007669"/>
    <property type="project" value="TreeGrafter"/>
</dbReference>
<dbReference type="EC" id="2.7.10.1" evidence="1"/>
<dbReference type="PROSITE" id="PS00109">
    <property type="entry name" value="PROTEIN_KINASE_TYR"/>
    <property type="match status" value="1"/>
</dbReference>
<dbReference type="InterPro" id="IPR050122">
    <property type="entry name" value="RTK"/>
</dbReference>
<dbReference type="InterPro" id="IPR008266">
    <property type="entry name" value="Tyr_kinase_AS"/>
</dbReference>
<dbReference type="PROSITE" id="PS00239">
    <property type="entry name" value="RECEPTOR_TYR_KIN_II"/>
    <property type="match status" value="1"/>
</dbReference>
<evidence type="ECO:0000256" key="5">
    <source>
        <dbReference type="ARBA" id="ARBA00022840"/>
    </source>
</evidence>
<dbReference type="GO" id="GO:0043121">
    <property type="term" value="F:neurotrophin binding"/>
    <property type="evidence" value="ECO:0007669"/>
    <property type="project" value="TreeGrafter"/>
</dbReference>
<organism evidence="10">
    <name type="scientific">Notodromas monacha</name>
    <dbReference type="NCBI Taxonomy" id="399045"/>
    <lineage>
        <taxon>Eukaryota</taxon>
        <taxon>Metazoa</taxon>
        <taxon>Ecdysozoa</taxon>
        <taxon>Arthropoda</taxon>
        <taxon>Crustacea</taxon>
        <taxon>Oligostraca</taxon>
        <taxon>Ostracoda</taxon>
        <taxon>Podocopa</taxon>
        <taxon>Podocopida</taxon>
        <taxon>Cypridocopina</taxon>
        <taxon>Cypridoidea</taxon>
        <taxon>Cyprididae</taxon>
        <taxon>Notodromas</taxon>
    </lineage>
</organism>
<comment type="catalytic activity">
    <reaction evidence="7">
        <text>L-tyrosyl-[protein] + ATP = O-phospho-L-tyrosyl-[protein] + ADP + H(+)</text>
        <dbReference type="Rhea" id="RHEA:10596"/>
        <dbReference type="Rhea" id="RHEA-COMP:10136"/>
        <dbReference type="Rhea" id="RHEA-COMP:20101"/>
        <dbReference type="ChEBI" id="CHEBI:15378"/>
        <dbReference type="ChEBI" id="CHEBI:30616"/>
        <dbReference type="ChEBI" id="CHEBI:46858"/>
        <dbReference type="ChEBI" id="CHEBI:61978"/>
        <dbReference type="ChEBI" id="CHEBI:456216"/>
        <dbReference type="EC" id="2.7.10.1"/>
    </reaction>
</comment>
<dbReference type="PROSITE" id="PS50011">
    <property type="entry name" value="PROTEIN_KINASE_DOM"/>
    <property type="match status" value="1"/>
</dbReference>
<sequence>MDGLEVNDDFTCDDKNGNRSALIALPGSECSNQQGHAESDGMMFNALLVNQEFLNDRHQQPANGNHGRMSFALLPPGNYTIGQNSMSVHPGPELNSTTLGRDDELAAARIGSQQFYGVIAAAGSTVFFVLLLFAIFAKIRFKACRKNRDASRNTGQHLLQERAVENATAVMETLLDNGRIVPNPMYDMGAAANRLPLMANVNLRRIKCLEEKDLKLEEEIGEGCFGKVYKATYLPTGRLNAKGDAASIPSTVAVKKLKKDVSSCTDDHDAELLKEAEVIAGFTHPNIVRLIGLVEPAAYEQGNVTQGKPQVQEGVRQRGGAELLLAGRWKLPSRENRLDNNEQKSAQKLLADPFESLWMVVEFVPNGDLVSLLRKSSSSEECGSPKTAFTPEELHNMSAHIASGMEYLSSLKYIHRDLACRNCLVAENLLVKISDFGLARDVYSSDYYRNFRVSNNSNNLQVDPSLALDWEKPTTRSSSAAAALYEELYIPLGDDLSLTKLDPGVLVLWANWV</sequence>
<evidence type="ECO:0000256" key="4">
    <source>
        <dbReference type="ARBA" id="ARBA00022777"/>
    </source>
</evidence>
<keyword evidence="8" id="KW-0472">Membrane</keyword>
<dbReference type="InterPro" id="IPR011009">
    <property type="entry name" value="Kinase-like_dom_sf"/>
</dbReference>
<dbReference type="Proteomes" id="UP000678499">
    <property type="component" value="Unassembled WGS sequence"/>
</dbReference>
<proteinExistence type="predicted"/>
<keyword evidence="6" id="KW-0829">Tyrosine-protein kinase</keyword>
<evidence type="ECO:0000256" key="3">
    <source>
        <dbReference type="ARBA" id="ARBA00022741"/>
    </source>
</evidence>
<dbReference type="GO" id="GO:0005030">
    <property type="term" value="F:neurotrophin receptor activity"/>
    <property type="evidence" value="ECO:0007669"/>
    <property type="project" value="TreeGrafter"/>
</dbReference>
<name>A0A7R9BPD4_9CRUS</name>
<feature type="transmembrane region" description="Helical" evidence="8">
    <location>
        <begin position="115"/>
        <end position="137"/>
    </location>
</feature>
<evidence type="ECO:0000256" key="8">
    <source>
        <dbReference type="SAM" id="Phobius"/>
    </source>
</evidence>
<protein>
    <recommendedName>
        <fullName evidence="1">receptor protein-tyrosine kinase</fullName>
        <ecNumber evidence="1">2.7.10.1</ecNumber>
    </recommendedName>
</protein>
<dbReference type="PANTHER" id="PTHR24416">
    <property type="entry name" value="TYROSINE-PROTEIN KINASE RECEPTOR"/>
    <property type="match status" value="1"/>
</dbReference>
<dbReference type="GO" id="GO:0010976">
    <property type="term" value="P:positive regulation of neuron projection development"/>
    <property type="evidence" value="ECO:0007669"/>
    <property type="project" value="TreeGrafter"/>
</dbReference>
<evidence type="ECO:0000256" key="6">
    <source>
        <dbReference type="ARBA" id="ARBA00023137"/>
    </source>
</evidence>
<keyword evidence="8" id="KW-0812">Transmembrane</keyword>
<gene>
    <name evidence="10" type="ORF">NMOB1V02_LOCUS5715</name>
</gene>
<dbReference type="EMBL" id="CAJPEX010001082">
    <property type="protein sequence ID" value="CAG0918152.1"/>
    <property type="molecule type" value="Genomic_DNA"/>
</dbReference>
<evidence type="ECO:0000256" key="1">
    <source>
        <dbReference type="ARBA" id="ARBA00011902"/>
    </source>
</evidence>
<evidence type="ECO:0000313" key="11">
    <source>
        <dbReference type="Proteomes" id="UP000678499"/>
    </source>
</evidence>
<dbReference type="GO" id="GO:0005524">
    <property type="term" value="F:ATP binding"/>
    <property type="evidence" value="ECO:0007669"/>
    <property type="project" value="UniProtKB-KW"/>
</dbReference>
<dbReference type="GO" id="GO:0005886">
    <property type="term" value="C:plasma membrane"/>
    <property type="evidence" value="ECO:0007669"/>
    <property type="project" value="TreeGrafter"/>
</dbReference>
<dbReference type="InterPro" id="IPR020635">
    <property type="entry name" value="Tyr_kinase_cat_dom"/>
</dbReference>
<feature type="non-terminal residue" evidence="10">
    <location>
        <position position="513"/>
    </location>
</feature>
<feature type="domain" description="Protein kinase" evidence="9">
    <location>
        <begin position="214"/>
        <end position="513"/>
    </location>
</feature>
<keyword evidence="5" id="KW-0067">ATP-binding</keyword>
<evidence type="ECO:0000259" key="9">
    <source>
        <dbReference type="PROSITE" id="PS50011"/>
    </source>
</evidence>
<evidence type="ECO:0000256" key="7">
    <source>
        <dbReference type="ARBA" id="ARBA00051243"/>
    </source>
</evidence>
<reference evidence="10" key="1">
    <citation type="submission" date="2020-11" db="EMBL/GenBank/DDBJ databases">
        <authorList>
            <person name="Tran Van P."/>
        </authorList>
    </citation>
    <scope>NUCLEOTIDE SEQUENCE</scope>
</reference>
<keyword evidence="2" id="KW-0808">Transferase</keyword>
<keyword evidence="4" id="KW-0418">Kinase</keyword>
<dbReference type="Pfam" id="PF07714">
    <property type="entry name" value="PK_Tyr_Ser-Thr"/>
    <property type="match status" value="2"/>
</dbReference>
<dbReference type="Gene3D" id="1.10.510.10">
    <property type="entry name" value="Transferase(Phosphotransferase) domain 1"/>
    <property type="match status" value="1"/>
</dbReference>